<dbReference type="PANTHER" id="PTHR12305">
    <property type="entry name" value="PHOSPHATASE WITH HOMOLOGY TO TENSIN"/>
    <property type="match status" value="1"/>
</dbReference>
<feature type="compositionally biased region" description="Polar residues" evidence="2">
    <location>
        <begin position="21"/>
        <end position="36"/>
    </location>
</feature>
<gene>
    <name evidence="5" type="ORF">ACMD2_01889</name>
</gene>
<dbReference type="InterPro" id="IPR051281">
    <property type="entry name" value="Dual-spec_lipid-protein_phosph"/>
</dbReference>
<feature type="region of interest" description="Disordered" evidence="2">
    <location>
        <begin position="62"/>
        <end position="81"/>
    </location>
</feature>
<dbReference type="InterPro" id="IPR000387">
    <property type="entry name" value="Tyr_Pase_dom"/>
</dbReference>
<dbReference type="Pfam" id="PF22785">
    <property type="entry name" value="Tc-R-P"/>
    <property type="match status" value="1"/>
</dbReference>
<dbReference type="PANTHER" id="PTHR12305:SF96">
    <property type="entry name" value="PHOSPHATIDYLINOSITOL 3,4,5-TRISPHOSPHATE 3-PHOSPHATASE AND PROTEIN-TYROSINE-PHOSPHATASE PTEN2A"/>
    <property type="match status" value="1"/>
</dbReference>
<proteinExistence type="predicted"/>
<feature type="compositionally biased region" description="Acidic residues" evidence="2">
    <location>
        <begin position="625"/>
        <end position="638"/>
    </location>
</feature>
<feature type="domain" description="Tyrosine specific protein phosphatases" evidence="3">
    <location>
        <begin position="218"/>
        <end position="278"/>
    </location>
</feature>
<dbReference type="InterPro" id="IPR055183">
    <property type="entry name" value="PTEN2A/B_C2"/>
</dbReference>
<feature type="compositionally biased region" description="Polar residues" evidence="2">
    <location>
        <begin position="96"/>
        <end position="110"/>
    </location>
</feature>
<dbReference type="GO" id="GO:0016314">
    <property type="term" value="F:phosphatidylinositol-3,4,5-trisphosphate 3-phosphatase activity"/>
    <property type="evidence" value="ECO:0007669"/>
    <property type="project" value="TreeGrafter"/>
</dbReference>
<organism evidence="5 6">
    <name type="scientific">Ananas comosus</name>
    <name type="common">Pineapple</name>
    <name type="synonym">Ananas ananas</name>
    <dbReference type="NCBI Taxonomy" id="4615"/>
    <lineage>
        <taxon>Eukaryota</taxon>
        <taxon>Viridiplantae</taxon>
        <taxon>Streptophyta</taxon>
        <taxon>Embryophyta</taxon>
        <taxon>Tracheophyta</taxon>
        <taxon>Spermatophyta</taxon>
        <taxon>Magnoliopsida</taxon>
        <taxon>Liliopsida</taxon>
        <taxon>Poales</taxon>
        <taxon>Bromeliaceae</taxon>
        <taxon>Bromelioideae</taxon>
        <taxon>Ananas</taxon>
    </lineage>
</organism>
<dbReference type="GO" id="GO:0005829">
    <property type="term" value="C:cytosol"/>
    <property type="evidence" value="ECO:0007669"/>
    <property type="project" value="TreeGrafter"/>
</dbReference>
<sequence>MESQQVESSASEPATSPPNPQNTVPLNTAPQNTAPTRQEAFVRETPSLFSTSGISSWAKSLKIPQPSNQEDSESGNAGKSTFARFTSGFGLRLSPKSGQQDESVDVTATSPRPGVLGSFTKGIVDSSRSAVKAVQVKARHIVSQNKRRYQEGGFDLDMTYITENIIAMGFPAGDMSSGFFGYIEGFYRNHMEEVIKYFETHHKVACFPFDDHNCPPIQLIISFCQSAYSWLKEDIENVVVVHCKAGMARTGLMISSLLLYLKFFPTAEESIEYYNQKRCVDGKGLVLPSQIRYVKYYERILTYFNGENQPGRRCMLRGFRLHKCPYWIRPSITISNHNAHPKRESWSLHYLVNLVSLRLLVISRFTFMTAKEISIENRKILSASDLDGFDKRKLPSPGFQVEVVLVDYDGSQPSRPVNTTSGTNKEPVATENNNSSSSAPSNSNPSPNPNPTTKETGSSQQDRDDVFSDSEETVEGGGSTKSRRVVSTTTAAKASDTSVKEKEAANVAQGIEKVSLKSEEGEVRTEGGESKKASPPSGSGPPPPPQPESTSSVSEFKAMAADASVFSFGDDEDYESDFIPSHSSPPPPPPFLSLARLSSRSGTRALVLSAKSQATRRSKTTAEPEAAEAELVPEEDGGGGEVFEGEGSFPFAEGTSGDDEGDGDRGDEGVAYSSGYRGGRDEKDYDRDPELAEILGSCFDDPQKAQARVEERIRRKRGKILHAKTGSATPMEVIFNKFGFSNSYIWFEFYHAPLRKDISLICDTIRSWHIVGRLGGCNSMNMQLSQSPLDSKRPSYDAIQGANVTPTTFYNIGDLEIQDNLARICYVGIREVMFGGSEFKNWKENLTSEDAGFSTHRI</sequence>
<dbReference type="Proteomes" id="UP000092600">
    <property type="component" value="Unassembled WGS sequence"/>
</dbReference>
<dbReference type="Pfam" id="PF22918">
    <property type="entry name" value="PTEN2_C2"/>
    <property type="match status" value="2"/>
</dbReference>
<feature type="compositionally biased region" description="Low complexity" evidence="2">
    <location>
        <begin position="432"/>
        <end position="445"/>
    </location>
</feature>
<dbReference type="InterPro" id="IPR003595">
    <property type="entry name" value="Tyr_Pase_cat"/>
</dbReference>
<evidence type="ECO:0000259" key="4">
    <source>
        <dbReference type="PROSITE" id="PS51181"/>
    </source>
</evidence>
<feature type="compositionally biased region" description="Polar residues" evidence="2">
    <location>
        <begin position="65"/>
        <end position="79"/>
    </location>
</feature>
<evidence type="ECO:0000313" key="5">
    <source>
        <dbReference type="EMBL" id="OAY75393.1"/>
    </source>
</evidence>
<feature type="region of interest" description="Disordered" evidence="2">
    <location>
        <begin position="410"/>
        <end position="685"/>
    </location>
</feature>
<dbReference type="PROSITE" id="PS00383">
    <property type="entry name" value="TYR_PHOSPHATASE_1"/>
    <property type="match status" value="1"/>
</dbReference>
<feature type="region of interest" description="Disordered" evidence="2">
    <location>
        <begin position="90"/>
        <end position="110"/>
    </location>
</feature>
<evidence type="ECO:0000259" key="3">
    <source>
        <dbReference type="PROSITE" id="PS50056"/>
    </source>
</evidence>
<comment type="caution">
    <text evidence="5">The sequence shown here is derived from an EMBL/GenBank/DDBJ whole genome shotgun (WGS) entry which is preliminary data.</text>
</comment>
<dbReference type="SUPFAM" id="SSF52799">
    <property type="entry name" value="(Phosphotyrosine protein) phosphatases II"/>
    <property type="match status" value="1"/>
</dbReference>
<feature type="compositionally biased region" description="Polar residues" evidence="2">
    <location>
        <begin position="411"/>
        <end position="424"/>
    </location>
</feature>
<dbReference type="InterPro" id="IPR029021">
    <property type="entry name" value="Prot-tyrosine_phosphatase-like"/>
</dbReference>
<feature type="domain" description="Phosphatase tensin-type" evidence="4">
    <location>
        <begin position="147"/>
        <end position="304"/>
    </location>
</feature>
<dbReference type="Gene3D" id="3.90.190.10">
    <property type="entry name" value="Protein tyrosine phosphatase superfamily"/>
    <property type="match status" value="1"/>
</dbReference>
<dbReference type="PROSITE" id="PS50056">
    <property type="entry name" value="TYR_PHOSPHATASE_2"/>
    <property type="match status" value="1"/>
</dbReference>
<dbReference type="AlphaFoldDB" id="A0A199VEE9"/>
<dbReference type="Pfam" id="PF12049">
    <property type="entry name" value="DUF3531"/>
    <property type="match status" value="1"/>
</dbReference>
<dbReference type="EMBL" id="LSRQ01002110">
    <property type="protein sequence ID" value="OAY75393.1"/>
    <property type="molecule type" value="Genomic_DNA"/>
</dbReference>
<keyword evidence="1" id="KW-0378">Hydrolase</keyword>
<dbReference type="SMART" id="SM00404">
    <property type="entry name" value="PTPc_motif"/>
    <property type="match status" value="1"/>
</dbReference>
<feature type="compositionally biased region" description="Basic and acidic residues" evidence="2">
    <location>
        <begin position="514"/>
        <end position="532"/>
    </location>
</feature>
<feature type="compositionally biased region" description="Low complexity" evidence="2">
    <location>
        <begin position="485"/>
        <end position="497"/>
    </location>
</feature>
<dbReference type="PROSITE" id="PS51181">
    <property type="entry name" value="PPASE_TENSIN"/>
    <property type="match status" value="1"/>
</dbReference>
<dbReference type="InterPro" id="IPR016130">
    <property type="entry name" value="Tyr_Pase_AS"/>
</dbReference>
<evidence type="ECO:0000256" key="2">
    <source>
        <dbReference type="SAM" id="MobiDB-lite"/>
    </source>
</evidence>
<feature type="compositionally biased region" description="Low complexity" evidence="2">
    <location>
        <begin position="592"/>
        <end position="601"/>
    </location>
</feature>
<feature type="region of interest" description="Disordered" evidence="2">
    <location>
        <begin position="1"/>
        <end position="46"/>
    </location>
</feature>
<evidence type="ECO:0000256" key="1">
    <source>
        <dbReference type="ARBA" id="ARBA00022801"/>
    </source>
</evidence>
<evidence type="ECO:0000313" key="6">
    <source>
        <dbReference type="Proteomes" id="UP000092600"/>
    </source>
</evidence>
<dbReference type="InterPro" id="IPR021920">
    <property type="entry name" value="DUF3531"/>
</dbReference>
<accession>A0A199VEE9</accession>
<dbReference type="InterPro" id="IPR029023">
    <property type="entry name" value="Tensin_phosphatase"/>
</dbReference>
<reference evidence="5 6" key="1">
    <citation type="journal article" date="2016" name="DNA Res.">
        <title>The draft genome of MD-2 pineapple using hybrid error correction of long reads.</title>
        <authorList>
            <person name="Redwan R.M."/>
            <person name="Saidin A."/>
            <person name="Kumar S.V."/>
        </authorList>
    </citation>
    <scope>NUCLEOTIDE SEQUENCE [LARGE SCALE GENOMIC DNA]</scope>
    <source>
        <strain evidence="6">cv. MD2</strain>
        <tissue evidence="5">Leaf</tissue>
    </source>
</reference>
<feature type="compositionally biased region" description="Pro residues" evidence="2">
    <location>
        <begin position="538"/>
        <end position="547"/>
    </location>
</feature>
<dbReference type="STRING" id="4615.A0A199VEE9"/>
<protein>
    <submittedName>
        <fullName evidence="5">Phosphatidylinositol 3,4,5-trisphosphate 3-phosphatase and dual-specificity protein phosphatase PTEN</fullName>
    </submittedName>
</protein>
<name>A0A199VEE9_ANACO</name>